<sequence>MSMLGKTFLARLSHNIAIAKMTEGGIPSSDSFGGVSVIMCGNFHQFPPVAVGASEPLYVPGNAQRDSTLSQVGRAIYEEFQTVVTLKQQIRVTDEVWRDFLRHLRMGRVQQHHLEMLRTLVLTNPSVTPPDFTSPPWAHACLVTPRHAVRQEWNHAAVYKQAHVTPGVVFECTAEDSIRGQPLSLVERYAFATRGSKGQHTGGGRKSDYQGRRHNNDLPDTIEISLGMLVMVTQNVETDLDITNGARGAIVDIVLHADEPPMTPIDGVVRLNYLDWTHVLYPWNLSAKAIASVTRRPKGRMPRAPSNGVNSQ</sequence>
<feature type="region of interest" description="Disordered" evidence="1">
    <location>
        <begin position="195"/>
        <end position="215"/>
    </location>
</feature>
<dbReference type="STRING" id="765257.A0A0C9XP93"/>
<keyword evidence="3" id="KW-1185">Reference proteome</keyword>
<gene>
    <name evidence="2" type="ORF">PISMIDRAFT_17458</name>
</gene>
<accession>A0A0C9XP93</accession>
<feature type="compositionally biased region" description="Basic and acidic residues" evidence="1">
    <location>
        <begin position="205"/>
        <end position="215"/>
    </location>
</feature>
<evidence type="ECO:0008006" key="4">
    <source>
        <dbReference type="Google" id="ProtNLM"/>
    </source>
</evidence>
<dbReference type="OrthoDB" id="2986975at2759"/>
<dbReference type="InterPro" id="IPR027417">
    <property type="entry name" value="P-loop_NTPase"/>
</dbReference>
<dbReference type="HOGENOM" id="CLU_084958_0_0_1"/>
<organism evidence="2 3">
    <name type="scientific">Pisolithus microcarpus 441</name>
    <dbReference type="NCBI Taxonomy" id="765257"/>
    <lineage>
        <taxon>Eukaryota</taxon>
        <taxon>Fungi</taxon>
        <taxon>Dikarya</taxon>
        <taxon>Basidiomycota</taxon>
        <taxon>Agaricomycotina</taxon>
        <taxon>Agaricomycetes</taxon>
        <taxon>Agaricomycetidae</taxon>
        <taxon>Boletales</taxon>
        <taxon>Sclerodermatineae</taxon>
        <taxon>Pisolithaceae</taxon>
        <taxon>Pisolithus</taxon>
    </lineage>
</organism>
<dbReference type="SUPFAM" id="SSF52540">
    <property type="entry name" value="P-loop containing nucleoside triphosphate hydrolases"/>
    <property type="match status" value="1"/>
</dbReference>
<protein>
    <recommendedName>
        <fullName evidence="4">ATP-dependent DNA helicase</fullName>
    </recommendedName>
</protein>
<evidence type="ECO:0000313" key="3">
    <source>
        <dbReference type="Proteomes" id="UP000054018"/>
    </source>
</evidence>
<proteinExistence type="predicted"/>
<dbReference type="Proteomes" id="UP000054018">
    <property type="component" value="Unassembled WGS sequence"/>
</dbReference>
<reference evidence="3" key="2">
    <citation type="submission" date="2015-01" db="EMBL/GenBank/DDBJ databases">
        <title>Evolutionary Origins and Diversification of the Mycorrhizal Mutualists.</title>
        <authorList>
            <consortium name="DOE Joint Genome Institute"/>
            <consortium name="Mycorrhizal Genomics Consortium"/>
            <person name="Kohler A."/>
            <person name="Kuo A."/>
            <person name="Nagy L.G."/>
            <person name="Floudas D."/>
            <person name="Copeland A."/>
            <person name="Barry K.W."/>
            <person name="Cichocki N."/>
            <person name="Veneault-Fourrey C."/>
            <person name="LaButti K."/>
            <person name="Lindquist E.A."/>
            <person name="Lipzen A."/>
            <person name="Lundell T."/>
            <person name="Morin E."/>
            <person name="Murat C."/>
            <person name="Riley R."/>
            <person name="Ohm R."/>
            <person name="Sun H."/>
            <person name="Tunlid A."/>
            <person name="Henrissat B."/>
            <person name="Grigoriev I.V."/>
            <person name="Hibbett D.S."/>
            <person name="Martin F."/>
        </authorList>
    </citation>
    <scope>NUCLEOTIDE SEQUENCE [LARGE SCALE GENOMIC DNA]</scope>
    <source>
        <strain evidence="3">441</strain>
    </source>
</reference>
<dbReference type="AlphaFoldDB" id="A0A0C9XP93"/>
<reference evidence="2 3" key="1">
    <citation type="submission" date="2014-04" db="EMBL/GenBank/DDBJ databases">
        <authorList>
            <consortium name="DOE Joint Genome Institute"/>
            <person name="Kuo A."/>
            <person name="Kohler A."/>
            <person name="Costa M.D."/>
            <person name="Nagy L.G."/>
            <person name="Floudas D."/>
            <person name="Copeland A."/>
            <person name="Barry K.W."/>
            <person name="Cichocki N."/>
            <person name="Veneault-Fourrey C."/>
            <person name="LaButti K."/>
            <person name="Lindquist E.A."/>
            <person name="Lipzen A."/>
            <person name="Lundell T."/>
            <person name="Morin E."/>
            <person name="Murat C."/>
            <person name="Sun H."/>
            <person name="Tunlid A."/>
            <person name="Henrissat B."/>
            <person name="Grigoriev I.V."/>
            <person name="Hibbett D.S."/>
            <person name="Martin F."/>
            <person name="Nordberg H.P."/>
            <person name="Cantor M.N."/>
            <person name="Hua S.X."/>
        </authorList>
    </citation>
    <scope>NUCLEOTIDE SEQUENCE [LARGE SCALE GENOMIC DNA]</scope>
    <source>
        <strain evidence="2 3">441</strain>
    </source>
</reference>
<evidence type="ECO:0000256" key="1">
    <source>
        <dbReference type="SAM" id="MobiDB-lite"/>
    </source>
</evidence>
<dbReference type="EMBL" id="KN833950">
    <property type="protein sequence ID" value="KIK14205.1"/>
    <property type="molecule type" value="Genomic_DNA"/>
</dbReference>
<name>A0A0C9XP93_9AGAM</name>
<evidence type="ECO:0000313" key="2">
    <source>
        <dbReference type="EMBL" id="KIK14205.1"/>
    </source>
</evidence>